<reference evidence="1 2" key="1">
    <citation type="submission" date="2019-12" db="EMBL/GenBank/DDBJ databases">
        <title>Defluviitalea raffinosedens, isolated from a biogas fermenter, genome sequencing and characterization.</title>
        <authorList>
            <person name="Rettenmaier R."/>
            <person name="Schneider M."/>
            <person name="Neuhaus K."/>
            <person name="Liebl W."/>
            <person name="Zverlov V."/>
        </authorList>
    </citation>
    <scope>NUCLEOTIDE SEQUENCE [LARGE SCALE GENOMIC DNA]</scope>
    <source>
        <strain evidence="1 2">249c-K6</strain>
    </source>
</reference>
<sequence length="145" mass="16923">MMISLENIKNAVSQKLNALFGDSYKIYTEEIKQGLDPPAFFIQFLEPAQKQVLNNRYYRTYPLDIIFFPVENGSEISQCESVAEILFDGMEYITVDDSLCRGTKMHYEIVDKVLHFFVQFNMHVLKSKSSDEYMKNLKYNGFMKG</sequence>
<evidence type="ECO:0000313" key="1">
    <source>
        <dbReference type="EMBL" id="KAE9633719.1"/>
    </source>
</evidence>
<gene>
    <name evidence="1" type="ORF">GND95_08670</name>
</gene>
<proteinExistence type="predicted"/>
<keyword evidence="2" id="KW-1185">Reference proteome</keyword>
<dbReference type="EMBL" id="WSLF01000007">
    <property type="protein sequence ID" value="KAE9633719.1"/>
    <property type="molecule type" value="Genomic_DNA"/>
</dbReference>
<comment type="caution">
    <text evidence="1">The sequence shown here is derived from an EMBL/GenBank/DDBJ whole genome shotgun (WGS) entry which is preliminary data.</text>
</comment>
<name>A0A7C8HHV6_9FIRM</name>
<evidence type="ECO:0000313" key="2">
    <source>
        <dbReference type="Proteomes" id="UP000483018"/>
    </source>
</evidence>
<protein>
    <recommendedName>
        <fullName evidence="3">Phage protein</fullName>
    </recommendedName>
</protein>
<organism evidence="1 2">
    <name type="scientific">Defluviitalea raffinosedens</name>
    <dbReference type="NCBI Taxonomy" id="1450156"/>
    <lineage>
        <taxon>Bacteria</taxon>
        <taxon>Bacillati</taxon>
        <taxon>Bacillota</taxon>
        <taxon>Clostridia</taxon>
        <taxon>Lachnospirales</taxon>
        <taxon>Defluviitaleaceae</taxon>
        <taxon>Defluviitalea</taxon>
    </lineage>
</organism>
<dbReference type="Proteomes" id="UP000483018">
    <property type="component" value="Unassembled WGS sequence"/>
</dbReference>
<accession>A0A7C8HHV6</accession>
<dbReference type="Pfam" id="PF20765">
    <property type="entry name" value="Phage_tail_terminator_8"/>
    <property type="match status" value="1"/>
</dbReference>
<evidence type="ECO:0008006" key="3">
    <source>
        <dbReference type="Google" id="ProtNLM"/>
    </source>
</evidence>
<dbReference type="InterPro" id="IPR049254">
    <property type="entry name" value="Phage_tail_terminator"/>
</dbReference>
<dbReference type="OrthoDB" id="2063617at2"/>
<dbReference type="AlphaFoldDB" id="A0A7C8HHV6"/>